<name>A0A560IFD0_9BRAD</name>
<dbReference type="RefSeq" id="WP_080135822.1">
    <property type="nucleotide sequence ID" value="NZ_LWIG01000010.1"/>
</dbReference>
<sequence length="79" mass="8748">MDSASRLRAMASLCRQTAAQHPDRSWKLLAEAEYWEHLANDASLDHFELRQVGSPLHGEGNITPPTAALAGRVHDRIVC</sequence>
<dbReference type="Proteomes" id="UP000315914">
    <property type="component" value="Unassembled WGS sequence"/>
</dbReference>
<dbReference type="AlphaFoldDB" id="A0A560IFD0"/>
<dbReference type="EMBL" id="VITW01000007">
    <property type="protein sequence ID" value="TWB71138.1"/>
    <property type="molecule type" value="Genomic_DNA"/>
</dbReference>
<reference evidence="1 2" key="1">
    <citation type="submission" date="2019-06" db="EMBL/GenBank/DDBJ databases">
        <title>Genomic Encyclopedia of Type Strains, Phase IV (KMG-V): Genome sequencing to study the core and pangenomes of soil and plant-associated prokaryotes.</title>
        <authorList>
            <person name="Whitman W."/>
        </authorList>
    </citation>
    <scope>NUCLEOTIDE SEQUENCE [LARGE SCALE GENOMIC DNA]</scope>
    <source>
        <strain evidence="1 2">BR 10556</strain>
    </source>
</reference>
<accession>A0A560IFD0</accession>
<evidence type="ECO:0000313" key="2">
    <source>
        <dbReference type="Proteomes" id="UP000315914"/>
    </source>
</evidence>
<gene>
    <name evidence="1" type="ORF">FBZ95_107120</name>
</gene>
<comment type="caution">
    <text evidence="1">The sequence shown here is derived from an EMBL/GenBank/DDBJ whole genome shotgun (WGS) entry which is preliminary data.</text>
</comment>
<protein>
    <submittedName>
        <fullName evidence="1">Uncharacterized protein</fullName>
    </submittedName>
</protein>
<keyword evidence="2" id="KW-1185">Reference proteome</keyword>
<dbReference type="OrthoDB" id="8249541at2"/>
<evidence type="ECO:0000313" key="1">
    <source>
        <dbReference type="EMBL" id="TWB71138.1"/>
    </source>
</evidence>
<organism evidence="1 2">
    <name type="scientific">Bradyrhizobium sacchari</name>
    <dbReference type="NCBI Taxonomy" id="1399419"/>
    <lineage>
        <taxon>Bacteria</taxon>
        <taxon>Pseudomonadati</taxon>
        <taxon>Pseudomonadota</taxon>
        <taxon>Alphaproteobacteria</taxon>
        <taxon>Hyphomicrobiales</taxon>
        <taxon>Nitrobacteraceae</taxon>
        <taxon>Bradyrhizobium</taxon>
    </lineage>
</organism>
<proteinExistence type="predicted"/>